<reference evidence="2" key="1">
    <citation type="submission" date="2020-03" db="EMBL/GenBank/DDBJ databases">
        <title>The deep terrestrial virosphere.</title>
        <authorList>
            <person name="Holmfeldt K."/>
            <person name="Nilsson E."/>
            <person name="Simone D."/>
            <person name="Lopez-Fernandez M."/>
            <person name="Wu X."/>
            <person name="de Brujin I."/>
            <person name="Lundin D."/>
            <person name="Andersson A."/>
            <person name="Bertilsson S."/>
            <person name="Dopson M."/>
        </authorList>
    </citation>
    <scope>NUCLEOTIDE SEQUENCE</scope>
    <source>
        <strain evidence="2">MM415B03316</strain>
    </source>
</reference>
<evidence type="ECO:0000313" key="2">
    <source>
        <dbReference type="EMBL" id="QJA91599.1"/>
    </source>
</evidence>
<name>A0A6M3LB69_9ZZZZ</name>
<proteinExistence type="predicted"/>
<dbReference type="EMBL" id="MT142999">
    <property type="protein sequence ID" value="QJA91599.1"/>
    <property type="molecule type" value="Genomic_DNA"/>
</dbReference>
<sequence>MERDEIDRIIRMTKTMFERWEQRIEALFADNDMRLCRPSEKPKEEELRIIGLTPLGWKRAKTDLKHLFIFLQDWPGKESVPEKPKERICTECAHMVRVNATDGRYTKCNRHRNIVTGENIPCEDARGQNLSPILRKIIADFGKDDCGSEGKFWTPEKQKPLASASVGFAGGGSSGARGVAMSGGGSGVNPQFHERTKHEPVDFKTSWAVKEGAG</sequence>
<accession>A0A6M3LB69</accession>
<dbReference type="AlphaFoldDB" id="A0A6M3LB69"/>
<evidence type="ECO:0000256" key="1">
    <source>
        <dbReference type="SAM" id="MobiDB-lite"/>
    </source>
</evidence>
<gene>
    <name evidence="2" type="ORF">MM415B03316_0004</name>
</gene>
<organism evidence="2">
    <name type="scientific">viral metagenome</name>
    <dbReference type="NCBI Taxonomy" id="1070528"/>
    <lineage>
        <taxon>unclassified sequences</taxon>
        <taxon>metagenomes</taxon>
        <taxon>organismal metagenomes</taxon>
    </lineage>
</organism>
<feature type="region of interest" description="Disordered" evidence="1">
    <location>
        <begin position="165"/>
        <end position="214"/>
    </location>
</feature>
<feature type="compositionally biased region" description="Basic and acidic residues" evidence="1">
    <location>
        <begin position="192"/>
        <end position="202"/>
    </location>
</feature>
<protein>
    <submittedName>
        <fullName evidence="2">Uncharacterized protein</fullName>
    </submittedName>
</protein>
<feature type="compositionally biased region" description="Gly residues" evidence="1">
    <location>
        <begin position="168"/>
        <end position="187"/>
    </location>
</feature>